<reference evidence="3" key="1">
    <citation type="thesis" date="2021" institute="BYU ScholarsArchive" country="Provo, UT, USA">
        <title>Applications of and Algorithms for Genome Assembly and Genomic Analyses with an Emphasis on Marine Teleosts.</title>
        <authorList>
            <person name="Pickett B.D."/>
        </authorList>
    </citation>
    <scope>NUCLEOTIDE SEQUENCE</scope>
    <source>
        <strain evidence="3">HI-2016</strain>
    </source>
</reference>
<gene>
    <name evidence="3" type="ORF">JZ751_018481</name>
</gene>
<evidence type="ECO:0000313" key="4">
    <source>
        <dbReference type="Proteomes" id="UP000824540"/>
    </source>
</evidence>
<proteinExistence type="predicted"/>
<dbReference type="AlphaFoldDB" id="A0A8T2NND0"/>
<name>A0A8T2NND0_9TELE</name>
<dbReference type="OrthoDB" id="9901873at2759"/>
<comment type="caution">
    <text evidence="3">The sequence shown here is derived from an EMBL/GenBank/DDBJ whole genome shotgun (WGS) entry which is preliminary data.</text>
</comment>
<evidence type="ECO:0000313" key="3">
    <source>
        <dbReference type="EMBL" id="KAG9341759.1"/>
    </source>
</evidence>
<dbReference type="EMBL" id="JAFBMS010000032">
    <property type="protein sequence ID" value="KAG9341759.1"/>
    <property type="molecule type" value="Genomic_DNA"/>
</dbReference>
<accession>A0A8T2NND0</accession>
<keyword evidence="4" id="KW-1185">Reference proteome</keyword>
<sequence>SVGKRDRERPRESERGTERERENSGQCDITAQKQKHTNILPSQSIPPAERHCVCTLTSVPQTGTAPGSLLGTPSPQRAKIPRSLRSPDPASYQTEGRAPLLPPCQQSDLKHPEDGEDSVCHDSIRRAVWSNNRTTGSCIHLEMGTVVGIIVADIVLTLLIALSIFCFVKEKHRQHQRERNQKWNLLIRSFRGLTAMCTAISDSTENEPPSLYPYAGFV</sequence>
<feature type="compositionally biased region" description="Basic and acidic residues" evidence="1">
    <location>
        <begin position="1"/>
        <end position="23"/>
    </location>
</feature>
<evidence type="ECO:0008006" key="5">
    <source>
        <dbReference type="Google" id="ProtNLM"/>
    </source>
</evidence>
<keyword evidence="2" id="KW-0472">Membrane</keyword>
<keyword evidence="2" id="KW-0812">Transmembrane</keyword>
<feature type="region of interest" description="Disordered" evidence="1">
    <location>
        <begin position="1"/>
        <end position="45"/>
    </location>
</feature>
<keyword evidence="2" id="KW-1133">Transmembrane helix</keyword>
<feature type="compositionally biased region" description="Polar residues" evidence="1">
    <location>
        <begin position="24"/>
        <end position="45"/>
    </location>
</feature>
<evidence type="ECO:0000256" key="1">
    <source>
        <dbReference type="SAM" id="MobiDB-lite"/>
    </source>
</evidence>
<feature type="region of interest" description="Disordered" evidence="1">
    <location>
        <begin position="63"/>
        <end position="117"/>
    </location>
</feature>
<feature type="compositionally biased region" description="Polar residues" evidence="1">
    <location>
        <begin position="63"/>
        <end position="75"/>
    </location>
</feature>
<dbReference type="Proteomes" id="UP000824540">
    <property type="component" value="Unassembled WGS sequence"/>
</dbReference>
<organism evidence="3 4">
    <name type="scientific">Albula glossodonta</name>
    <name type="common">roundjaw bonefish</name>
    <dbReference type="NCBI Taxonomy" id="121402"/>
    <lineage>
        <taxon>Eukaryota</taxon>
        <taxon>Metazoa</taxon>
        <taxon>Chordata</taxon>
        <taxon>Craniata</taxon>
        <taxon>Vertebrata</taxon>
        <taxon>Euteleostomi</taxon>
        <taxon>Actinopterygii</taxon>
        <taxon>Neopterygii</taxon>
        <taxon>Teleostei</taxon>
        <taxon>Albuliformes</taxon>
        <taxon>Albulidae</taxon>
        <taxon>Albula</taxon>
    </lineage>
</organism>
<dbReference type="Gene3D" id="1.10.287.770">
    <property type="entry name" value="YojJ-like"/>
    <property type="match status" value="1"/>
</dbReference>
<feature type="compositionally biased region" description="Basic and acidic residues" evidence="1">
    <location>
        <begin position="108"/>
        <end position="117"/>
    </location>
</feature>
<protein>
    <recommendedName>
        <fullName evidence="5">DNAX-activation protein 12</fullName>
    </recommendedName>
</protein>
<feature type="non-terminal residue" evidence="3">
    <location>
        <position position="218"/>
    </location>
</feature>
<evidence type="ECO:0000256" key="2">
    <source>
        <dbReference type="SAM" id="Phobius"/>
    </source>
</evidence>
<feature type="transmembrane region" description="Helical" evidence="2">
    <location>
        <begin position="143"/>
        <end position="168"/>
    </location>
</feature>